<evidence type="ECO:0000259" key="3">
    <source>
        <dbReference type="PROSITE" id="PS50102"/>
    </source>
</evidence>
<protein>
    <recommendedName>
        <fullName evidence="3">RRM domain-containing protein</fullName>
    </recommendedName>
</protein>
<accession>A0ABR2U031</accession>
<evidence type="ECO:0000256" key="1">
    <source>
        <dbReference type="PROSITE-ProRule" id="PRU00176"/>
    </source>
</evidence>
<dbReference type="Gene3D" id="3.30.70.330">
    <property type="match status" value="1"/>
</dbReference>
<feature type="compositionally biased region" description="Basic and acidic residues" evidence="2">
    <location>
        <begin position="239"/>
        <end position="252"/>
    </location>
</feature>
<comment type="caution">
    <text evidence="4">The sequence shown here is derived from an EMBL/GenBank/DDBJ whole genome shotgun (WGS) entry which is preliminary data.</text>
</comment>
<dbReference type="Proteomes" id="UP001396334">
    <property type="component" value="Unassembled WGS sequence"/>
</dbReference>
<keyword evidence="5" id="KW-1185">Reference proteome</keyword>
<reference evidence="4 5" key="1">
    <citation type="journal article" date="2024" name="G3 (Bethesda)">
        <title>Genome assembly of Hibiscus sabdariffa L. provides insights into metabolisms of medicinal natural products.</title>
        <authorList>
            <person name="Kim T."/>
        </authorList>
    </citation>
    <scope>NUCLEOTIDE SEQUENCE [LARGE SCALE GENOMIC DNA]</scope>
    <source>
        <strain evidence="4">TK-2024</strain>
        <tissue evidence="4">Old leaves</tissue>
    </source>
</reference>
<feature type="domain" description="RRM" evidence="3">
    <location>
        <begin position="45"/>
        <end position="125"/>
    </location>
</feature>
<organism evidence="4 5">
    <name type="scientific">Hibiscus sabdariffa</name>
    <name type="common">roselle</name>
    <dbReference type="NCBI Taxonomy" id="183260"/>
    <lineage>
        <taxon>Eukaryota</taxon>
        <taxon>Viridiplantae</taxon>
        <taxon>Streptophyta</taxon>
        <taxon>Embryophyta</taxon>
        <taxon>Tracheophyta</taxon>
        <taxon>Spermatophyta</taxon>
        <taxon>Magnoliopsida</taxon>
        <taxon>eudicotyledons</taxon>
        <taxon>Gunneridae</taxon>
        <taxon>Pentapetalae</taxon>
        <taxon>rosids</taxon>
        <taxon>malvids</taxon>
        <taxon>Malvales</taxon>
        <taxon>Malvaceae</taxon>
        <taxon>Malvoideae</taxon>
        <taxon>Hibiscus</taxon>
    </lineage>
</organism>
<evidence type="ECO:0000313" key="5">
    <source>
        <dbReference type="Proteomes" id="UP001396334"/>
    </source>
</evidence>
<dbReference type="InterPro" id="IPR050441">
    <property type="entry name" value="RBM"/>
</dbReference>
<dbReference type="EMBL" id="JBBPBN010000003">
    <property type="protein sequence ID" value="KAK9042894.1"/>
    <property type="molecule type" value="Genomic_DNA"/>
</dbReference>
<dbReference type="PANTHER" id="PTHR48034">
    <property type="entry name" value="TRANSFORMER-2 SEX-DETERMINING PROTEIN-RELATED"/>
    <property type="match status" value="1"/>
</dbReference>
<evidence type="ECO:0000256" key="2">
    <source>
        <dbReference type="SAM" id="MobiDB-lite"/>
    </source>
</evidence>
<keyword evidence="1" id="KW-0694">RNA-binding</keyword>
<dbReference type="SMART" id="SM00360">
    <property type="entry name" value="RRM"/>
    <property type="match status" value="1"/>
</dbReference>
<dbReference type="SUPFAM" id="SSF54928">
    <property type="entry name" value="RNA-binding domain, RBD"/>
    <property type="match status" value="1"/>
</dbReference>
<dbReference type="PROSITE" id="PS50102">
    <property type="entry name" value="RRM"/>
    <property type="match status" value="1"/>
</dbReference>
<sequence length="252" mass="29293">MRRGENGYRRAYQTRDYRENSFSGYRDHSGYWVNSSRELRRRLGHTVFVENVSKRIHVSALKEAFQCYGQVVDVYIAYRNKKHLRDLTTFSFVRFKSIEDADCAARSGDKRKMDGFRIKVKLTKENGKKAIAKELIQQEKLKAKWNPALKDKRLLEVPIGLAEEVVSSPIEGLRLKSLPNYQEERRDRQAGKSNSGKLGVRTKMAKKQREINHSTKRSKSSGNPKVIRARKLHVQPELLMDKERALKKNTVD</sequence>
<dbReference type="Pfam" id="PF00076">
    <property type="entry name" value="RRM_1"/>
    <property type="match status" value="1"/>
</dbReference>
<name>A0ABR2U031_9ROSI</name>
<dbReference type="InterPro" id="IPR000504">
    <property type="entry name" value="RRM_dom"/>
</dbReference>
<feature type="region of interest" description="Disordered" evidence="2">
    <location>
        <begin position="181"/>
        <end position="252"/>
    </location>
</feature>
<dbReference type="InterPro" id="IPR035979">
    <property type="entry name" value="RBD_domain_sf"/>
</dbReference>
<gene>
    <name evidence="4" type="ORF">V6N11_071248</name>
</gene>
<dbReference type="InterPro" id="IPR012677">
    <property type="entry name" value="Nucleotide-bd_a/b_plait_sf"/>
</dbReference>
<dbReference type="CDD" id="cd00590">
    <property type="entry name" value="RRM_SF"/>
    <property type="match status" value="1"/>
</dbReference>
<evidence type="ECO:0000313" key="4">
    <source>
        <dbReference type="EMBL" id="KAK9042894.1"/>
    </source>
</evidence>
<proteinExistence type="predicted"/>